<dbReference type="Proteomes" id="UP000636505">
    <property type="component" value="Unassembled WGS sequence"/>
</dbReference>
<dbReference type="RefSeq" id="WP_193911389.1">
    <property type="nucleotide sequence ID" value="NZ_JADEXG010000074.1"/>
</dbReference>
<dbReference type="EMBL" id="JADEXG010000074">
    <property type="protein sequence ID" value="MBE9079933.1"/>
    <property type="molecule type" value="Genomic_DNA"/>
</dbReference>
<name>A0A8J7ALB6_9CYAN</name>
<gene>
    <name evidence="1" type="ORF">IQ241_22020</name>
</gene>
<sequence length="75" mass="8354">MSNLKWLRRLAAVELKIARLEREQAAQGAILEPTGWIGEAFELQQAELEALREEVSGINGKLEIILQHLTGTGDE</sequence>
<keyword evidence="2" id="KW-1185">Reference proteome</keyword>
<reference evidence="1" key="1">
    <citation type="submission" date="2020-10" db="EMBL/GenBank/DDBJ databases">
        <authorList>
            <person name="Castelo-Branco R."/>
            <person name="Eusebio N."/>
            <person name="Adriana R."/>
            <person name="Vieira A."/>
            <person name="Brugerolle De Fraissinette N."/>
            <person name="Rezende De Castro R."/>
            <person name="Schneider M.P."/>
            <person name="Vasconcelos V."/>
            <person name="Leao P.N."/>
        </authorList>
    </citation>
    <scope>NUCLEOTIDE SEQUENCE</scope>
    <source>
        <strain evidence="1">LEGE 07310</strain>
    </source>
</reference>
<dbReference type="AlphaFoldDB" id="A0A8J7ALB6"/>
<comment type="caution">
    <text evidence="1">The sequence shown here is derived from an EMBL/GenBank/DDBJ whole genome shotgun (WGS) entry which is preliminary data.</text>
</comment>
<evidence type="ECO:0000313" key="1">
    <source>
        <dbReference type="EMBL" id="MBE9079933.1"/>
    </source>
</evidence>
<organism evidence="1 2">
    <name type="scientific">Vasconcelosia minhoensis LEGE 07310</name>
    <dbReference type="NCBI Taxonomy" id="915328"/>
    <lineage>
        <taxon>Bacteria</taxon>
        <taxon>Bacillati</taxon>
        <taxon>Cyanobacteriota</taxon>
        <taxon>Cyanophyceae</taxon>
        <taxon>Nodosilineales</taxon>
        <taxon>Cymatolegaceae</taxon>
        <taxon>Vasconcelosia</taxon>
        <taxon>Vasconcelosia minhoensis</taxon>
    </lineage>
</organism>
<accession>A0A8J7ALB6</accession>
<protein>
    <submittedName>
        <fullName evidence="1">Uncharacterized protein</fullName>
    </submittedName>
</protein>
<proteinExistence type="predicted"/>
<evidence type="ECO:0000313" key="2">
    <source>
        <dbReference type="Proteomes" id="UP000636505"/>
    </source>
</evidence>